<dbReference type="Proteomes" id="UP001054945">
    <property type="component" value="Unassembled WGS sequence"/>
</dbReference>
<evidence type="ECO:0000313" key="2">
    <source>
        <dbReference type="EMBL" id="GIY18700.1"/>
    </source>
</evidence>
<comment type="caution">
    <text evidence="2">The sequence shown here is derived from an EMBL/GenBank/DDBJ whole genome shotgun (WGS) entry which is preliminary data.</text>
</comment>
<feature type="region of interest" description="Disordered" evidence="1">
    <location>
        <begin position="1"/>
        <end position="31"/>
    </location>
</feature>
<evidence type="ECO:0000256" key="1">
    <source>
        <dbReference type="SAM" id="MobiDB-lite"/>
    </source>
</evidence>
<accession>A0AAV4RB72</accession>
<reference evidence="2 3" key="1">
    <citation type="submission" date="2021-06" db="EMBL/GenBank/DDBJ databases">
        <title>Caerostris extrusa draft genome.</title>
        <authorList>
            <person name="Kono N."/>
            <person name="Arakawa K."/>
        </authorList>
    </citation>
    <scope>NUCLEOTIDE SEQUENCE [LARGE SCALE GENOMIC DNA]</scope>
</reference>
<sequence length="66" mass="7407">MKRNLQAHGLKPLPRGTSGGSEKRKQMSQQQDLQSFLLLFANYSPPPPPPLVPNHPFWLKDVEGSL</sequence>
<keyword evidence="3" id="KW-1185">Reference proteome</keyword>
<organism evidence="2 3">
    <name type="scientific">Caerostris extrusa</name>
    <name type="common">Bark spider</name>
    <name type="synonym">Caerostris bankana</name>
    <dbReference type="NCBI Taxonomy" id="172846"/>
    <lineage>
        <taxon>Eukaryota</taxon>
        <taxon>Metazoa</taxon>
        <taxon>Ecdysozoa</taxon>
        <taxon>Arthropoda</taxon>
        <taxon>Chelicerata</taxon>
        <taxon>Arachnida</taxon>
        <taxon>Araneae</taxon>
        <taxon>Araneomorphae</taxon>
        <taxon>Entelegynae</taxon>
        <taxon>Araneoidea</taxon>
        <taxon>Araneidae</taxon>
        <taxon>Caerostris</taxon>
    </lineage>
</organism>
<dbReference type="EMBL" id="BPLR01007664">
    <property type="protein sequence ID" value="GIY18700.1"/>
    <property type="molecule type" value="Genomic_DNA"/>
</dbReference>
<protein>
    <submittedName>
        <fullName evidence="2">Uncharacterized protein</fullName>
    </submittedName>
</protein>
<dbReference type="AlphaFoldDB" id="A0AAV4RB72"/>
<name>A0AAV4RB72_CAEEX</name>
<evidence type="ECO:0000313" key="3">
    <source>
        <dbReference type="Proteomes" id="UP001054945"/>
    </source>
</evidence>
<gene>
    <name evidence="2" type="ORF">CEXT_387291</name>
</gene>
<proteinExistence type="predicted"/>